<name>A0A1M4USM6_STRHI</name>
<dbReference type="RefSeq" id="WP_073479682.1">
    <property type="nucleotide sequence ID" value="NZ_FQVN01000001.1"/>
</dbReference>
<protein>
    <submittedName>
        <fullName evidence="3">Putative sensor</fullName>
    </submittedName>
</protein>
<feature type="transmembrane region" description="Helical" evidence="1">
    <location>
        <begin position="26"/>
        <end position="49"/>
    </location>
</feature>
<evidence type="ECO:0000313" key="3">
    <source>
        <dbReference type="EMBL" id="SHE59685.1"/>
    </source>
</evidence>
<dbReference type="InterPro" id="IPR025828">
    <property type="entry name" value="Put_sensor_dom"/>
</dbReference>
<sequence length="197" mass="21472">MWYWPLVRTDTYVWQRAGVRAFGGRVLFALLSLPLGLVWFPLVVVGLGVSAATSVVLVGVAGFLAVLAFARLMAKVERARVRVLLRVSLPDPPKPHGGLWRRLGDRRRWREALYLALVLPMGALSSAVVFLLGAMVVRGATYPFAMWGEDISSAWGGPTWTGAVIVHSGIGLAAAVLAPWLVRLVTDLHGRVARRLL</sequence>
<feature type="transmembrane region" description="Helical" evidence="1">
    <location>
        <begin position="160"/>
        <end position="182"/>
    </location>
</feature>
<evidence type="ECO:0000256" key="1">
    <source>
        <dbReference type="SAM" id="Phobius"/>
    </source>
</evidence>
<keyword evidence="1" id="KW-1133">Transmembrane helix</keyword>
<reference evidence="3 4" key="1">
    <citation type="submission" date="2016-11" db="EMBL/GenBank/DDBJ databases">
        <authorList>
            <person name="Jaros S."/>
            <person name="Januszkiewicz K."/>
            <person name="Wedrychowicz H."/>
        </authorList>
    </citation>
    <scope>NUCLEOTIDE SEQUENCE [LARGE SCALE GENOMIC DNA]</scope>
    <source>
        <strain evidence="3 4">DSM 44523</strain>
    </source>
</reference>
<dbReference type="OrthoDB" id="4338017at2"/>
<keyword evidence="1" id="KW-0812">Transmembrane</keyword>
<dbReference type="Proteomes" id="UP000184501">
    <property type="component" value="Unassembled WGS sequence"/>
</dbReference>
<dbReference type="AlphaFoldDB" id="A0A1M4USM6"/>
<evidence type="ECO:0000259" key="2">
    <source>
        <dbReference type="Pfam" id="PF13796"/>
    </source>
</evidence>
<dbReference type="STRING" id="2017.SAMN05444320_101531"/>
<evidence type="ECO:0000313" key="4">
    <source>
        <dbReference type="Proteomes" id="UP000184501"/>
    </source>
</evidence>
<organism evidence="3 4">
    <name type="scientific">Streptoalloteichus hindustanus</name>
    <dbReference type="NCBI Taxonomy" id="2017"/>
    <lineage>
        <taxon>Bacteria</taxon>
        <taxon>Bacillati</taxon>
        <taxon>Actinomycetota</taxon>
        <taxon>Actinomycetes</taxon>
        <taxon>Pseudonocardiales</taxon>
        <taxon>Pseudonocardiaceae</taxon>
        <taxon>Streptoalloteichus</taxon>
    </lineage>
</organism>
<accession>A0A1M4USM6</accession>
<dbReference type="Pfam" id="PF13796">
    <property type="entry name" value="Sensor"/>
    <property type="match status" value="1"/>
</dbReference>
<keyword evidence="4" id="KW-1185">Reference proteome</keyword>
<keyword evidence="1" id="KW-0472">Membrane</keyword>
<proteinExistence type="predicted"/>
<feature type="transmembrane region" description="Helical" evidence="1">
    <location>
        <begin position="112"/>
        <end position="140"/>
    </location>
</feature>
<gene>
    <name evidence="3" type="ORF">SAMN05444320_101531</name>
</gene>
<dbReference type="EMBL" id="FQVN01000001">
    <property type="protein sequence ID" value="SHE59685.1"/>
    <property type="molecule type" value="Genomic_DNA"/>
</dbReference>
<feature type="domain" description="Putative sensor" evidence="2">
    <location>
        <begin position="29"/>
        <end position="197"/>
    </location>
</feature>
<feature type="transmembrane region" description="Helical" evidence="1">
    <location>
        <begin position="55"/>
        <end position="74"/>
    </location>
</feature>